<name>A0A6J7P303_9ZZZZ</name>
<gene>
    <name evidence="2" type="ORF">UFOPK2837_00372</name>
    <name evidence="3" type="ORF">UFOPK4065_00034</name>
    <name evidence="4" type="ORF">UFOPK4319_00075</name>
</gene>
<accession>A0A6J7P303</accession>
<evidence type="ECO:0000256" key="1">
    <source>
        <dbReference type="SAM" id="Phobius"/>
    </source>
</evidence>
<feature type="transmembrane region" description="Helical" evidence="1">
    <location>
        <begin position="23"/>
        <end position="45"/>
    </location>
</feature>
<dbReference type="EMBL" id="CAFBPE010000001">
    <property type="protein sequence ID" value="CAB4997549.1"/>
    <property type="molecule type" value="Genomic_DNA"/>
</dbReference>
<organism evidence="3">
    <name type="scientific">freshwater metagenome</name>
    <dbReference type="NCBI Taxonomy" id="449393"/>
    <lineage>
        <taxon>unclassified sequences</taxon>
        <taxon>metagenomes</taxon>
        <taxon>ecological metagenomes</taxon>
    </lineage>
</organism>
<proteinExistence type="predicted"/>
<dbReference type="AlphaFoldDB" id="A0A6J7P303"/>
<keyword evidence="1" id="KW-0812">Transmembrane</keyword>
<sequence length="479" mass="50936">MINDDHALTSEIALPAKRSKGKVIGIVVAAVAVVIAGAGLSFALLSGGGAQPEDILPKDTVALAKIDLNPKIGQRINLVRFLAKFPKTFRNFDQEDPVGSLINQTDASSELQWSAIKPWIGTRYAVAVIESSGAMNPILVVSVKDEAEVKYYLAKNYPELNYEIISGFLVVAEKKSTLNLITSAPSHLSDNDVYKSDMHALGGDQIAVVWADLKPIAQFAQNYINDFLYQQGLSADLNTTKNSNGRVVIGMHFTSDTFVTDILTRGIGSENQIQLDTSESLKILGDLPASTLGAVNIEGIGASLTDGLLSNSAINDALNLIGLKAKDISELLQGPIAVIALDDGKTNDPLIFLRLTPKNPSQTIETIRMVLRRNGLDAGQLDSLVIEDGQYLYLGSDSASIRKAILQTKNPASRLGDSGLFKKTLTKSGNFSAYVDLGSFLPKLSVDTKGAPLGGLGISIGADLGSPGTSRTSIVLSLK</sequence>
<evidence type="ECO:0000313" key="4">
    <source>
        <dbReference type="EMBL" id="CAB5051430.1"/>
    </source>
</evidence>
<keyword evidence="1" id="KW-1133">Transmembrane helix</keyword>
<evidence type="ECO:0000313" key="3">
    <source>
        <dbReference type="EMBL" id="CAB4997549.1"/>
    </source>
</evidence>
<reference evidence="3" key="1">
    <citation type="submission" date="2020-05" db="EMBL/GenBank/DDBJ databases">
        <authorList>
            <person name="Chiriac C."/>
            <person name="Salcher M."/>
            <person name="Ghai R."/>
            <person name="Kavagutti S V."/>
        </authorList>
    </citation>
    <scope>NUCLEOTIDE SEQUENCE</scope>
</reference>
<evidence type="ECO:0000313" key="2">
    <source>
        <dbReference type="EMBL" id="CAB4747090.1"/>
    </source>
</evidence>
<dbReference type="EMBL" id="CAFBQN010000002">
    <property type="protein sequence ID" value="CAB5051430.1"/>
    <property type="molecule type" value="Genomic_DNA"/>
</dbReference>
<protein>
    <submittedName>
        <fullName evidence="3">Unannotated protein</fullName>
    </submittedName>
</protein>
<keyword evidence="1" id="KW-0472">Membrane</keyword>
<dbReference type="EMBL" id="CAEZZF010000017">
    <property type="protein sequence ID" value="CAB4747090.1"/>
    <property type="molecule type" value="Genomic_DNA"/>
</dbReference>